<dbReference type="EMBL" id="ML741769">
    <property type="protein sequence ID" value="KAE8331385.1"/>
    <property type="molecule type" value="Genomic_DNA"/>
</dbReference>
<name>A0A5N6XDQ3_9EURO</name>
<evidence type="ECO:0000313" key="2">
    <source>
        <dbReference type="Proteomes" id="UP000325945"/>
    </source>
</evidence>
<accession>A0A5N6XDQ3</accession>
<proteinExistence type="predicted"/>
<dbReference type="Proteomes" id="UP000325945">
    <property type="component" value="Unassembled WGS sequence"/>
</dbReference>
<reference evidence="2" key="1">
    <citation type="submission" date="2019-04" db="EMBL/GenBank/DDBJ databases">
        <title>Friends and foes A comparative genomics studyof 23 Aspergillus species from section Flavi.</title>
        <authorList>
            <consortium name="DOE Joint Genome Institute"/>
            <person name="Kjaerbolling I."/>
            <person name="Vesth T."/>
            <person name="Frisvad J.C."/>
            <person name="Nybo J.L."/>
            <person name="Theobald S."/>
            <person name="Kildgaard S."/>
            <person name="Isbrandt T."/>
            <person name="Kuo A."/>
            <person name="Sato A."/>
            <person name="Lyhne E.K."/>
            <person name="Kogle M.E."/>
            <person name="Wiebenga A."/>
            <person name="Kun R.S."/>
            <person name="Lubbers R.J."/>
            <person name="Makela M.R."/>
            <person name="Barry K."/>
            <person name="Chovatia M."/>
            <person name="Clum A."/>
            <person name="Daum C."/>
            <person name="Haridas S."/>
            <person name="He G."/>
            <person name="LaButti K."/>
            <person name="Lipzen A."/>
            <person name="Mondo S."/>
            <person name="Riley R."/>
            <person name="Salamov A."/>
            <person name="Simmons B.A."/>
            <person name="Magnuson J.K."/>
            <person name="Henrissat B."/>
            <person name="Mortensen U.H."/>
            <person name="Larsen T.O."/>
            <person name="Devries R.P."/>
            <person name="Grigoriev I.V."/>
            <person name="Machida M."/>
            <person name="Baker S.E."/>
            <person name="Andersen M.R."/>
        </authorList>
    </citation>
    <scope>NUCLEOTIDE SEQUENCE [LARGE SCALE GENOMIC DNA]</scope>
    <source>
        <strain evidence="2">CBS 130017</strain>
    </source>
</reference>
<protein>
    <submittedName>
        <fullName evidence="1">Uncharacterized protein</fullName>
    </submittedName>
</protein>
<gene>
    <name evidence="1" type="ORF">BDV39DRAFT_201036</name>
</gene>
<keyword evidence="2" id="KW-1185">Reference proteome</keyword>
<dbReference type="AlphaFoldDB" id="A0A5N6XDQ3"/>
<organism evidence="1 2">
    <name type="scientific">Aspergillus sergii</name>
    <dbReference type="NCBI Taxonomy" id="1034303"/>
    <lineage>
        <taxon>Eukaryota</taxon>
        <taxon>Fungi</taxon>
        <taxon>Dikarya</taxon>
        <taxon>Ascomycota</taxon>
        <taxon>Pezizomycotina</taxon>
        <taxon>Eurotiomycetes</taxon>
        <taxon>Eurotiomycetidae</taxon>
        <taxon>Eurotiales</taxon>
        <taxon>Aspergillaceae</taxon>
        <taxon>Aspergillus</taxon>
        <taxon>Aspergillus subgen. Circumdati</taxon>
    </lineage>
</organism>
<evidence type="ECO:0000313" key="1">
    <source>
        <dbReference type="EMBL" id="KAE8331385.1"/>
    </source>
</evidence>
<sequence length="203" mass="22352">MSSDINQAIPNFGQEPVHIMLPECPHYSTQMSTGAQNTTKSPGLTPDKEVEILHNHRLLAGQIWPPMTAKVTDSNATAATVVVESATSKFKATFTSFDNSASLQEEAVMGFGVQIQWTVVDRCIHSASQLVDEGLHSNAVLEENVRFSSLRIVNRFLNFVDDFNPKTKCLIELLEKVASGEISMRDIRVIDKGYGDTGRLKGE</sequence>